<sequence>METKYKEIRNRDDASVKSYPMNGGEGQYSYAKTSSFYQQRGLDITKTFLSEEITKKLDVKLLCSSSNSFNIADLGCSVGPNTLFGIQNIIQSIELTSQFQGLNVQFQVFFNDHTSNDFNTLFKSLPPGRTYFAAGVPGTFYGRLFPENSLHFVHSSYAIHWLSKVPEEVADKNSAAWNKGRVVHGGSKEVEKVFSCQYENCMEKFLRARAMEIVCGGFMALLLPCIPNGADPAKSSLVAAFDLVGSSLMELAERGLLDEAEVDSFNLPIYVPAPAKLESLIQRNGCFKIERMEQFLRPMTHDKRQSVEKLALVIRSGVEGIIKQHLGSEFIDQIFNLYTEKLIESELFSSANYVPMFDLFIFLKRI</sequence>
<accession>A0ACC1XEI6</accession>
<keyword evidence="2" id="KW-1185">Reference proteome</keyword>
<organism evidence="1 2">
    <name type="scientific">Melia azedarach</name>
    <name type="common">Chinaberry tree</name>
    <dbReference type="NCBI Taxonomy" id="155640"/>
    <lineage>
        <taxon>Eukaryota</taxon>
        <taxon>Viridiplantae</taxon>
        <taxon>Streptophyta</taxon>
        <taxon>Embryophyta</taxon>
        <taxon>Tracheophyta</taxon>
        <taxon>Spermatophyta</taxon>
        <taxon>Magnoliopsida</taxon>
        <taxon>eudicotyledons</taxon>
        <taxon>Gunneridae</taxon>
        <taxon>Pentapetalae</taxon>
        <taxon>rosids</taxon>
        <taxon>malvids</taxon>
        <taxon>Sapindales</taxon>
        <taxon>Meliaceae</taxon>
        <taxon>Melia</taxon>
    </lineage>
</organism>
<evidence type="ECO:0000313" key="1">
    <source>
        <dbReference type="EMBL" id="KAJ4709805.1"/>
    </source>
</evidence>
<name>A0ACC1XEI6_MELAZ</name>
<comment type="caution">
    <text evidence="1">The sequence shown here is derived from an EMBL/GenBank/DDBJ whole genome shotgun (WGS) entry which is preliminary data.</text>
</comment>
<proteinExistence type="predicted"/>
<reference evidence="1 2" key="1">
    <citation type="journal article" date="2023" name="Science">
        <title>Complex scaffold remodeling in plant triterpene biosynthesis.</title>
        <authorList>
            <person name="De La Pena R."/>
            <person name="Hodgson H."/>
            <person name="Liu J.C."/>
            <person name="Stephenson M.J."/>
            <person name="Martin A.C."/>
            <person name="Owen C."/>
            <person name="Harkess A."/>
            <person name="Leebens-Mack J."/>
            <person name="Jimenez L.E."/>
            <person name="Osbourn A."/>
            <person name="Sattely E.S."/>
        </authorList>
    </citation>
    <scope>NUCLEOTIDE SEQUENCE [LARGE SCALE GENOMIC DNA]</scope>
    <source>
        <strain evidence="2">cv. JPN11</strain>
        <tissue evidence="1">Leaf</tissue>
    </source>
</reference>
<gene>
    <name evidence="1" type="ORF">OWV82_016071</name>
</gene>
<keyword evidence="1" id="KW-0808">Transferase</keyword>
<dbReference type="Proteomes" id="UP001164539">
    <property type="component" value="Chromosome 9"/>
</dbReference>
<evidence type="ECO:0000313" key="2">
    <source>
        <dbReference type="Proteomes" id="UP001164539"/>
    </source>
</evidence>
<keyword evidence="1" id="KW-0489">Methyltransferase</keyword>
<protein>
    <submittedName>
        <fullName evidence="1">S-adenosylmethionine-dependent methyltransferase</fullName>
    </submittedName>
</protein>
<dbReference type="EMBL" id="CM051402">
    <property type="protein sequence ID" value="KAJ4709805.1"/>
    <property type="molecule type" value="Genomic_DNA"/>
</dbReference>